<keyword evidence="1" id="KW-0812">Transmembrane</keyword>
<dbReference type="Proteomes" id="UP000005622">
    <property type="component" value="Unassembled WGS sequence"/>
</dbReference>
<sequence>MSYSGLAGSLTRLSAVYFWCGSCMLGRLSDSSRTRSTFGSTCLFIRAMPIASLSSATNRSLACASAESKPAGLCVFSCCISHAHTSFPVVMPLVTSVLYGSSISLILSFLVSSWPSNVLSMCVLGLSVLLTAFAEVGLPERAQALLLDTRTASRHIAARQRMYSIAR</sequence>
<dbReference type="AlphaFoldDB" id="H8ZGD9"/>
<accession>H8ZGD9</accession>
<gene>
    <name evidence="2" type="ORF">NERG_02660</name>
</gene>
<feature type="transmembrane region" description="Helical" evidence="1">
    <location>
        <begin position="89"/>
        <end position="112"/>
    </location>
</feature>
<protein>
    <submittedName>
        <fullName evidence="2">Uncharacterized protein</fullName>
    </submittedName>
</protein>
<evidence type="ECO:0000256" key="1">
    <source>
        <dbReference type="SAM" id="Phobius"/>
    </source>
</evidence>
<feature type="transmembrane region" description="Helical" evidence="1">
    <location>
        <begin position="118"/>
        <end position="138"/>
    </location>
</feature>
<keyword evidence="1" id="KW-0472">Membrane</keyword>
<dbReference type="EMBL" id="JH604654">
    <property type="protein sequence ID" value="EHY64292.1"/>
    <property type="molecule type" value="Genomic_DNA"/>
</dbReference>
<organism evidence="2">
    <name type="scientific">Nematocida ausubeli (strain ATCC PRA-371 / ERTm2)</name>
    <name type="common">Nematode killer fungus</name>
    <dbReference type="NCBI Taxonomy" id="1913371"/>
    <lineage>
        <taxon>Eukaryota</taxon>
        <taxon>Fungi</taxon>
        <taxon>Fungi incertae sedis</taxon>
        <taxon>Microsporidia</taxon>
        <taxon>Nematocida</taxon>
    </lineage>
</organism>
<reference evidence="2" key="1">
    <citation type="submission" date="2011-03" db="EMBL/GenBank/DDBJ databases">
        <title>The Genome Sequence of Nematocida sp1 strain ERTm2.</title>
        <authorList>
            <consortium name="The Broad Institute Genome Sequencing Platform"/>
            <consortium name="The Broad Institute Genome Sequencing Center for Infectious Disease"/>
            <person name="Cuomo C."/>
            <person name="Troemel E."/>
            <person name="Young S.K."/>
            <person name="Zeng Q."/>
            <person name="Gargeya S."/>
            <person name="Fitzgerald M."/>
            <person name="Haas B."/>
            <person name="Abouelleil A."/>
            <person name="Alvarado L."/>
            <person name="Arachchi H.M."/>
            <person name="Berlin A."/>
            <person name="Brown A."/>
            <person name="Chapman S.B."/>
            <person name="Chen Z."/>
            <person name="Dunbar C."/>
            <person name="Freedman E."/>
            <person name="Gearin G."/>
            <person name="Gellesch M."/>
            <person name="Goldberg J."/>
            <person name="Griggs A."/>
            <person name="Gujja S."/>
            <person name="Heilman E.R."/>
            <person name="Heiman D."/>
            <person name="Howarth C."/>
            <person name="Larson L."/>
            <person name="Lui A."/>
            <person name="MacDonald P.J.P."/>
            <person name="Mehta T."/>
            <person name="Montmayeur A."/>
            <person name="Murphy C."/>
            <person name="Neiman D."/>
            <person name="Pearson M."/>
            <person name="Priest M."/>
            <person name="Roberts A."/>
            <person name="Saif S."/>
            <person name="Shea T."/>
            <person name="Shenoy N."/>
            <person name="Sisk P."/>
            <person name="Stolte C."/>
            <person name="Sykes S."/>
            <person name="White J."/>
            <person name="Yandava C."/>
            <person name="Wortman J."/>
            <person name="Nusbaum C."/>
            <person name="Birren B."/>
        </authorList>
    </citation>
    <scope>NUCLEOTIDE SEQUENCE</scope>
    <source>
        <strain evidence="2">ERTm2</strain>
    </source>
</reference>
<evidence type="ECO:0000313" key="2">
    <source>
        <dbReference type="EMBL" id="EHY64292.1"/>
    </source>
</evidence>
<keyword evidence="1" id="KW-1133">Transmembrane helix</keyword>
<name>H8ZGD9_NEMA1</name>
<proteinExistence type="predicted"/>
<dbReference type="HOGENOM" id="CLU_1595009_0_0_1"/>